<dbReference type="Pfam" id="PF14715">
    <property type="entry name" value="FixP_N"/>
    <property type="match status" value="1"/>
</dbReference>
<evidence type="ECO:0000256" key="17">
    <source>
        <dbReference type="ARBA" id="ARBA00023065"/>
    </source>
</evidence>
<keyword evidence="12 19" id="KW-0375">Hydrogen ion transport</keyword>
<dbReference type="InterPro" id="IPR050597">
    <property type="entry name" value="Cytochrome_c_Oxidase_Subunit"/>
</dbReference>
<evidence type="ECO:0000256" key="8">
    <source>
        <dbReference type="ARBA" id="ARBA00022660"/>
    </source>
</evidence>
<feature type="compositionally biased region" description="Basic and acidic residues" evidence="22">
    <location>
        <begin position="1"/>
        <end position="22"/>
    </location>
</feature>
<proteinExistence type="inferred from homology"/>
<evidence type="ECO:0000256" key="22">
    <source>
        <dbReference type="SAM" id="MobiDB-lite"/>
    </source>
</evidence>
<keyword evidence="16 19" id="KW-0408">Iron</keyword>
<feature type="binding site" description="covalent" evidence="21">
    <location>
        <position position="140"/>
    </location>
    <ligand>
        <name>heme c</name>
        <dbReference type="ChEBI" id="CHEBI:61717"/>
        <label>1</label>
    </ligand>
</feature>
<dbReference type="AlphaFoldDB" id="A0A1W2CE36"/>
<keyword evidence="18 19" id="KW-0472">Membrane</keyword>
<sequence>MSNTTDPKELPGADPKTGERAIDPVSGYDTTGHDWGGITELNTAFPKIVIWALIVTHVYAVIAWILLPAWPTGNSYTPGLLGLDQGEQAIEGYQNLTDNRQNWMSRFESAEFDALQSDDALMALAMPAASRLFADNCAACHGTNGEGGPGFPALTDNAWLWSGDPEEIALTLHHGINTEDPDTRYAEMPAFDWMDRSERASLAQFVADLPDGSVDFESPAGILFTENCSSCHGEAGEGGLEIGAPSLTDTSVIYGQDVDTVMATLKQGRMGVMPAWSGRLSDAEINLLTVYVARLGDDAGDPQ</sequence>
<feature type="region of interest" description="Disordered" evidence="22">
    <location>
        <begin position="1"/>
        <end position="26"/>
    </location>
</feature>
<evidence type="ECO:0000256" key="7">
    <source>
        <dbReference type="ARBA" id="ARBA00022617"/>
    </source>
</evidence>
<dbReference type="PROSITE" id="PS51007">
    <property type="entry name" value="CYTC"/>
    <property type="match status" value="2"/>
</dbReference>
<evidence type="ECO:0000256" key="11">
    <source>
        <dbReference type="ARBA" id="ARBA00022737"/>
    </source>
</evidence>
<keyword evidence="6 19" id="KW-0997">Cell inner membrane</keyword>
<evidence type="ECO:0000256" key="10">
    <source>
        <dbReference type="ARBA" id="ARBA00022723"/>
    </source>
</evidence>
<dbReference type="SUPFAM" id="SSF46626">
    <property type="entry name" value="Cytochrome c"/>
    <property type="match status" value="2"/>
</dbReference>
<evidence type="ECO:0000256" key="12">
    <source>
        <dbReference type="ARBA" id="ARBA00022781"/>
    </source>
</evidence>
<accession>A0A1W2CE36</accession>
<keyword evidence="26" id="KW-1185">Reference proteome</keyword>
<dbReference type="RefSeq" id="WP_084353145.1">
    <property type="nucleotide sequence ID" value="NZ_FWYD01000007.1"/>
</dbReference>
<keyword evidence="8 19" id="KW-0679">Respiratory chain</keyword>
<keyword evidence="5 19" id="KW-1003">Cell membrane</keyword>
<evidence type="ECO:0000256" key="4">
    <source>
        <dbReference type="ARBA" id="ARBA00022448"/>
    </source>
</evidence>
<evidence type="ECO:0000256" key="1">
    <source>
        <dbReference type="ARBA" id="ARBA00004533"/>
    </source>
</evidence>
<dbReference type="PRINTS" id="PR00605">
    <property type="entry name" value="CYTCHROMECIC"/>
</dbReference>
<dbReference type="GO" id="GO:0020037">
    <property type="term" value="F:heme binding"/>
    <property type="evidence" value="ECO:0007669"/>
    <property type="project" value="InterPro"/>
</dbReference>
<dbReference type="GO" id="GO:0005506">
    <property type="term" value="F:iron ion binding"/>
    <property type="evidence" value="ECO:0007669"/>
    <property type="project" value="InterPro"/>
</dbReference>
<protein>
    <recommendedName>
        <fullName evidence="19">Cbb3-type cytochrome c oxidase subunit</fullName>
    </recommendedName>
</protein>
<evidence type="ECO:0000256" key="5">
    <source>
        <dbReference type="ARBA" id="ARBA00022475"/>
    </source>
</evidence>
<comment type="subunit">
    <text evidence="19">Component of the cbb3-type cytochrome c oxidase.</text>
</comment>
<dbReference type="GO" id="GO:0016491">
    <property type="term" value="F:oxidoreductase activity"/>
    <property type="evidence" value="ECO:0007669"/>
    <property type="project" value="UniProtKB-KW"/>
</dbReference>
<dbReference type="Proteomes" id="UP000192330">
    <property type="component" value="Unassembled WGS sequence"/>
</dbReference>
<keyword evidence="10 19" id="KW-0479">Metal-binding</keyword>
<dbReference type="OrthoDB" id="9811281at2"/>
<dbReference type="Gene3D" id="1.10.760.10">
    <property type="entry name" value="Cytochrome c-like domain"/>
    <property type="match status" value="2"/>
</dbReference>
<comment type="similarity">
    <text evidence="3 19">Belongs to the CcoP / FixP family.</text>
</comment>
<name>A0A1W2CE36_9RHOB</name>
<feature type="domain" description="Cytochrome c" evidence="24">
    <location>
        <begin position="207"/>
        <end position="296"/>
    </location>
</feature>
<evidence type="ECO:0000313" key="25">
    <source>
        <dbReference type="EMBL" id="SMC83132.1"/>
    </source>
</evidence>
<reference evidence="25 26" key="1">
    <citation type="submission" date="2017-04" db="EMBL/GenBank/DDBJ databases">
        <authorList>
            <person name="Afonso C.L."/>
            <person name="Miller P.J."/>
            <person name="Scott M.A."/>
            <person name="Spackman E."/>
            <person name="Goraichik I."/>
            <person name="Dimitrov K.M."/>
            <person name="Suarez D.L."/>
            <person name="Swayne D.E."/>
        </authorList>
    </citation>
    <scope>NUCLEOTIDE SEQUENCE [LARGE SCALE GENOMIC DNA]</scope>
    <source>
        <strain evidence="25 26">CGMCC 1.12644</strain>
    </source>
</reference>
<evidence type="ECO:0000256" key="9">
    <source>
        <dbReference type="ARBA" id="ARBA00022692"/>
    </source>
</evidence>
<gene>
    <name evidence="25" type="ORF">SAMN06295998_107110</name>
</gene>
<evidence type="ECO:0000256" key="16">
    <source>
        <dbReference type="ARBA" id="ARBA00023004"/>
    </source>
</evidence>
<comment type="cofactor">
    <cofactor evidence="19 21">
        <name>heme c</name>
        <dbReference type="ChEBI" id="CHEBI:61717"/>
    </cofactor>
    <text evidence="19 21">Binds 2 heme C groups per subunit.</text>
</comment>
<evidence type="ECO:0000259" key="24">
    <source>
        <dbReference type="PROSITE" id="PS51007"/>
    </source>
</evidence>
<dbReference type="Gene3D" id="6.10.280.130">
    <property type="match status" value="1"/>
</dbReference>
<dbReference type="InterPro" id="IPR036909">
    <property type="entry name" value="Cyt_c-like_dom_sf"/>
</dbReference>
<feature type="binding site" description="covalent" evidence="21">
    <location>
        <position position="228"/>
    </location>
    <ligand>
        <name>heme c</name>
        <dbReference type="ChEBI" id="CHEBI:61717"/>
        <label>2</label>
    </ligand>
</feature>
<dbReference type="InterPro" id="IPR009056">
    <property type="entry name" value="Cyt_c-like_dom"/>
</dbReference>
<evidence type="ECO:0000256" key="3">
    <source>
        <dbReference type="ARBA" id="ARBA00006113"/>
    </source>
</evidence>
<feature type="binding site" description="covalent" evidence="21">
    <location>
        <position position="137"/>
    </location>
    <ligand>
        <name>heme c</name>
        <dbReference type="ChEBI" id="CHEBI:61717"/>
        <label>1</label>
    </ligand>
</feature>
<dbReference type="UniPathway" id="UPA00705"/>
<keyword evidence="9 23" id="KW-0812">Transmembrane</keyword>
<dbReference type="NCBIfam" id="TIGR00782">
    <property type="entry name" value="ccoP"/>
    <property type="match status" value="1"/>
</dbReference>
<dbReference type="PANTHER" id="PTHR33751">
    <property type="entry name" value="CBB3-TYPE CYTOCHROME C OXIDASE SUBUNIT FIXP"/>
    <property type="match status" value="1"/>
</dbReference>
<keyword evidence="15 19" id="KW-0560">Oxidoreductase</keyword>
<dbReference type="STRING" id="1387277.SAMN06295998_107110"/>
<dbReference type="InterPro" id="IPR032858">
    <property type="entry name" value="CcoP_N"/>
</dbReference>
<feature type="binding site" description="axial binding residue" evidence="20">
    <location>
        <position position="141"/>
    </location>
    <ligand>
        <name>heme c</name>
        <dbReference type="ChEBI" id="CHEBI:61717"/>
        <label>1</label>
    </ligand>
    <ligandPart>
        <name>Fe</name>
        <dbReference type="ChEBI" id="CHEBI:18248"/>
    </ligandPart>
</feature>
<keyword evidence="14 23" id="KW-1133">Transmembrane helix</keyword>
<feature type="binding site" description="axial binding residue" evidence="20">
    <location>
        <position position="188"/>
    </location>
    <ligand>
        <name>heme c</name>
        <dbReference type="ChEBI" id="CHEBI:61717"/>
        <label>2</label>
    </ligand>
    <ligandPart>
        <name>Fe</name>
        <dbReference type="ChEBI" id="CHEBI:18248"/>
    </ligandPart>
</feature>
<dbReference type="Pfam" id="PF00034">
    <property type="entry name" value="Cytochrom_C"/>
    <property type="match status" value="1"/>
</dbReference>
<feature type="binding site" description="axial binding residue" evidence="20">
    <location>
        <position position="273"/>
    </location>
    <ligand>
        <name>heme c</name>
        <dbReference type="ChEBI" id="CHEBI:61717"/>
        <label>1</label>
    </ligand>
    <ligandPart>
        <name>Fe</name>
        <dbReference type="ChEBI" id="CHEBI:18248"/>
    </ligandPart>
</feature>
<evidence type="ECO:0000313" key="26">
    <source>
        <dbReference type="Proteomes" id="UP000192330"/>
    </source>
</evidence>
<evidence type="ECO:0000256" key="14">
    <source>
        <dbReference type="ARBA" id="ARBA00022989"/>
    </source>
</evidence>
<keyword evidence="4 19" id="KW-0813">Transport</keyword>
<comment type="function">
    <text evidence="19">C-type cytochrome. Part of the cbb3-type cytochrome c oxidase complex.</text>
</comment>
<evidence type="ECO:0000256" key="2">
    <source>
        <dbReference type="ARBA" id="ARBA00004673"/>
    </source>
</evidence>
<evidence type="ECO:0000256" key="20">
    <source>
        <dbReference type="PIRSR" id="PIRSR000006-1"/>
    </source>
</evidence>
<feature type="transmembrane region" description="Helical" evidence="23">
    <location>
        <begin position="48"/>
        <end position="67"/>
    </location>
</feature>
<dbReference type="EMBL" id="FWYD01000007">
    <property type="protein sequence ID" value="SMC83132.1"/>
    <property type="molecule type" value="Genomic_DNA"/>
</dbReference>
<feature type="binding site" description="covalent" evidence="21">
    <location>
        <position position="231"/>
    </location>
    <ligand>
        <name>heme c</name>
        <dbReference type="ChEBI" id="CHEBI:61717"/>
        <label>2</label>
    </ligand>
</feature>
<feature type="binding site" description="axial binding residue" evidence="20">
    <location>
        <position position="232"/>
    </location>
    <ligand>
        <name>heme c</name>
        <dbReference type="ChEBI" id="CHEBI:61717"/>
        <label>2</label>
    </ligand>
    <ligandPart>
        <name>Fe</name>
        <dbReference type="ChEBI" id="CHEBI:18248"/>
    </ligandPart>
</feature>
<dbReference type="InterPro" id="IPR004678">
    <property type="entry name" value="Cyt_c_oxidase_cbb3_su3"/>
</dbReference>
<dbReference type="GO" id="GO:0009055">
    <property type="term" value="F:electron transfer activity"/>
    <property type="evidence" value="ECO:0007669"/>
    <property type="project" value="InterPro"/>
</dbReference>
<keyword evidence="7 19" id="KW-0349">Heme</keyword>
<organism evidence="25 26">
    <name type="scientific">Primorskyibacter flagellatus</name>
    <dbReference type="NCBI Taxonomy" id="1387277"/>
    <lineage>
        <taxon>Bacteria</taxon>
        <taxon>Pseudomonadati</taxon>
        <taxon>Pseudomonadota</taxon>
        <taxon>Alphaproteobacteria</taxon>
        <taxon>Rhodobacterales</taxon>
        <taxon>Roseobacteraceae</taxon>
        <taxon>Primorskyibacter</taxon>
    </lineage>
</organism>
<evidence type="ECO:0000256" key="6">
    <source>
        <dbReference type="ARBA" id="ARBA00022519"/>
    </source>
</evidence>
<evidence type="ECO:0000256" key="19">
    <source>
        <dbReference type="PIRNR" id="PIRNR000006"/>
    </source>
</evidence>
<dbReference type="Pfam" id="PF13442">
    <property type="entry name" value="Cytochrome_CBB3"/>
    <property type="match status" value="1"/>
</dbReference>
<dbReference type="InterPro" id="IPR038414">
    <property type="entry name" value="CcoP_N_sf"/>
</dbReference>
<evidence type="ECO:0000256" key="23">
    <source>
        <dbReference type="SAM" id="Phobius"/>
    </source>
</evidence>
<evidence type="ECO:0000256" key="18">
    <source>
        <dbReference type="ARBA" id="ARBA00023136"/>
    </source>
</evidence>
<keyword evidence="13 19" id="KW-0249">Electron transport</keyword>
<evidence type="ECO:0000256" key="21">
    <source>
        <dbReference type="PIRSR" id="PIRSR000006-2"/>
    </source>
</evidence>
<dbReference type="PIRSF" id="PIRSF000006">
    <property type="entry name" value="Cbb3-Cox_fixP"/>
    <property type="match status" value="1"/>
</dbReference>
<comment type="subcellular location">
    <subcellularLocation>
        <location evidence="1 19">Cell inner membrane</location>
    </subcellularLocation>
</comment>
<comment type="pathway">
    <text evidence="2 19">Energy metabolism; oxidative phosphorylation.</text>
</comment>
<evidence type="ECO:0000256" key="13">
    <source>
        <dbReference type="ARBA" id="ARBA00022982"/>
    </source>
</evidence>
<dbReference type="GO" id="GO:1902600">
    <property type="term" value="P:proton transmembrane transport"/>
    <property type="evidence" value="ECO:0007669"/>
    <property type="project" value="UniProtKB-KW"/>
</dbReference>
<keyword evidence="11" id="KW-0677">Repeat</keyword>
<dbReference type="GO" id="GO:0005886">
    <property type="term" value="C:plasma membrane"/>
    <property type="evidence" value="ECO:0007669"/>
    <property type="project" value="UniProtKB-SubCell"/>
</dbReference>
<evidence type="ECO:0000256" key="15">
    <source>
        <dbReference type="ARBA" id="ARBA00023002"/>
    </source>
</evidence>
<dbReference type="InterPro" id="IPR008168">
    <property type="entry name" value="Cyt_C_IC"/>
</dbReference>
<keyword evidence="17 19" id="KW-0406">Ion transport</keyword>
<dbReference type="GO" id="GO:0006119">
    <property type="term" value="P:oxidative phosphorylation"/>
    <property type="evidence" value="ECO:0007669"/>
    <property type="project" value="UniProtKB-UniPathway"/>
</dbReference>
<dbReference type="PANTHER" id="PTHR33751:SF1">
    <property type="entry name" value="CBB3-TYPE CYTOCHROME C OXIDASE SUBUNIT FIXP"/>
    <property type="match status" value="1"/>
</dbReference>
<feature type="domain" description="Cytochrome c" evidence="24">
    <location>
        <begin position="124"/>
        <end position="210"/>
    </location>
</feature>